<feature type="region of interest" description="Disordered" evidence="1">
    <location>
        <begin position="88"/>
        <end position="128"/>
    </location>
</feature>
<feature type="region of interest" description="Disordered" evidence="1">
    <location>
        <begin position="390"/>
        <end position="417"/>
    </location>
</feature>
<evidence type="ECO:0000313" key="3">
    <source>
        <dbReference type="Proteomes" id="UP000186601"/>
    </source>
</evidence>
<feature type="compositionally biased region" description="Basic residues" evidence="1">
    <location>
        <begin position="1"/>
        <end position="10"/>
    </location>
</feature>
<protein>
    <submittedName>
        <fullName evidence="2">Uncharacterized protein</fullName>
    </submittedName>
</protein>
<dbReference type="EMBL" id="MLYV02000172">
    <property type="protein sequence ID" value="PSS33984.1"/>
    <property type="molecule type" value="Genomic_DNA"/>
</dbReference>
<feature type="compositionally biased region" description="Polar residues" evidence="1">
    <location>
        <begin position="255"/>
        <end position="266"/>
    </location>
</feature>
<organism evidence="2 3">
    <name type="scientific">Hermanssonia centrifuga</name>
    <dbReference type="NCBI Taxonomy" id="98765"/>
    <lineage>
        <taxon>Eukaryota</taxon>
        <taxon>Fungi</taxon>
        <taxon>Dikarya</taxon>
        <taxon>Basidiomycota</taxon>
        <taxon>Agaricomycotina</taxon>
        <taxon>Agaricomycetes</taxon>
        <taxon>Polyporales</taxon>
        <taxon>Meruliaceae</taxon>
        <taxon>Hermanssonia</taxon>
    </lineage>
</organism>
<dbReference type="OrthoDB" id="2800649at2759"/>
<reference evidence="2 3" key="1">
    <citation type="submission" date="2018-02" db="EMBL/GenBank/DDBJ databases">
        <title>Genome sequence of the basidiomycete white-rot fungus Phlebia centrifuga.</title>
        <authorList>
            <person name="Granchi Z."/>
            <person name="Peng M."/>
            <person name="de Vries R.P."/>
            <person name="Hilden K."/>
            <person name="Makela M.R."/>
            <person name="Grigoriev I."/>
            <person name="Riley R."/>
        </authorList>
    </citation>
    <scope>NUCLEOTIDE SEQUENCE [LARGE SCALE GENOMIC DNA]</scope>
    <source>
        <strain evidence="2 3">FBCC195</strain>
    </source>
</reference>
<comment type="caution">
    <text evidence="2">The sequence shown here is derived from an EMBL/GenBank/DDBJ whole genome shotgun (WGS) entry which is preliminary data.</text>
</comment>
<accession>A0A2R6RVD7</accession>
<gene>
    <name evidence="2" type="ORF">PHLCEN_2v1974</name>
</gene>
<feature type="compositionally biased region" description="Basic and acidic residues" evidence="1">
    <location>
        <begin position="400"/>
        <end position="414"/>
    </location>
</feature>
<proteinExistence type="predicted"/>
<keyword evidence="3" id="KW-1185">Reference proteome</keyword>
<dbReference type="Proteomes" id="UP000186601">
    <property type="component" value="Unassembled WGS sequence"/>
</dbReference>
<feature type="region of interest" description="Disordered" evidence="1">
    <location>
        <begin position="233"/>
        <end position="289"/>
    </location>
</feature>
<feature type="region of interest" description="Disordered" evidence="1">
    <location>
        <begin position="702"/>
        <end position="735"/>
    </location>
</feature>
<feature type="region of interest" description="Disordered" evidence="1">
    <location>
        <begin position="1"/>
        <end position="67"/>
    </location>
</feature>
<name>A0A2R6RVD7_9APHY</name>
<evidence type="ECO:0000256" key="1">
    <source>
        <dbReference type="SAM" id="MobiDB-lite"/>
    </source>
</evidence>
<feature type="compositionally biased region" description="Low complexity" evidence="1">
    <location>
        <begin position="100"/>
        <end position="113"/>
    </location>
</feature>
<sequence length="735" mass="79693">MAKTVQKKKQTMAPPPRLSTRARNANAHPGLVDISEDENPEKTQRDSKRKAVRAKAKEQKEQKDANIAEMEQLIAKLQGEIAKRDALEVVNKRNNTEKQPPSGSHPSPSSPIEAIEEPLAPPSSPIEEMFEDTLDGDIVMSDCDGGPGSKILLVDAFDGSQSPSNSEIGIAGDIEPEEMDTSMEMAPAAVVPGGPLRRSNAAFFGRNSEGDVVALDRRSPVDNSYALDMLPLRTDQPKKRKAAVHEDDLPEATGGRSSTTKLNHNGSGAKAPGGVKQPANVKPAAKKVKTNTPKGLVMNWREKIVGGSSSPSLHSCSSSSSLAANAVDSDCSQASTPMAITSNASSPKKAVSAKLKVAARDTSLVSVVAAFNHFKLNVDLLQMNVSAVSSTSKPNVEAHANLEKPEPEPEERRLGRTPGRFSIRIASVPNGELAVRRRAVRRGPLMVDVPLPNVPGGRAIWRGQVVPSYIHFVATLNNPWDADSTGEEIDALQQSWSAGFPNHQQVVTAASPMYKVALQRLYEWRSTVGKRGIAAVEWLWSERKLETKEERCEYVATHLGPKFLCMYHDDTDGKGAFRSEVLMRTFAAYLTQCDPTAGSLVDFGVPIGGLAMCAAAVERGFLLYQTGEIQSDKEQKAEIQATLDKGNTQLAKDLKAFHIRLKTFSEPGWSKATQEYSKVIDKLSERAWGGIIRAGMKHVKNSKTLKKRAEGDDEEEEDNRAMMIVDSGYSSGSDS</sequence>
<dbReference type="AlphaFoldDB" id="A0A2R6RVD7"/>
<feature type="compositionally biased region" description="Basic and acidic residues" evidence="1">
    <location>
        <begin position="55"/>
        <end position="66"/>
    </location>
</feature>
<evidence type="ECO:0000313" key="2">
    <source>
        <dbReference type="EMBL" id="PSS33984.1"/>
    </source>
</evidence>